<accession>A0A2Z6EZQ2</accession>
<protein>
    <submittedName>
        <fullName evidence="1">Uncharacterized protein</fullName>
    </submittedName>
</protein>
<keyword evidence="2" id="KW-1185">Reference proteome</keyword>
<dbReference type="EMBL" id="AP017372">
    <property type="protein sequence ID" value="BBE11150.1"/>
    <property type="molecule type" value="Genomic_DNA"/>
</dbReference>
<reference evidence="1" key="1">
    <citation type="submission" date="2016-02" db="EMBL/GenBank/DDBJ databases">
        <title>Halorhodospira halochloris DSM-1059 complete genome, version 2.</title>
        <authorList>
            <person name="Tsukatani Y."/>
        </authorList>
    </citation>
    <scope>NUCLEOTIDE SEQUENCE</scope>
    <source>
        <strain evidence="1">DSM 1059</strain>
    </source>
</reference>
<name>A0A2Z6EZQ2_HALHR</name>
<dbReference type="AlphaFoldDB" id="A0A2Z6EZQ2"/>
<proteinExistence type="predicted"/>
<sequence>MNPLVGLNGVVELSLEGIQKGVDILLAHQIDTVKQKERVANDRFVFTLGVSRSISSDGLRPTGTA</sequence>
<dbReference type="Proteomes" id="UP000218890">
    <property type="component" value="Chromosome"/>
</dbReference>
<evidence type="ECO:0000313" key="2">
    <source>
        <dbReference type="Proteomes" id="UP000218890"/>
    </source>
</evidence>
<dbReference type="KEGG" id="hhk:HH1059_20210"/>
<gene>
    <name evidence="1" type="ORF">HH1059_20210</name>
</gene>
<evidence type="ECO:0000313" key="1">
    <source>
        <dbReference type="EMBL" id="BBE11150.1"/>
    </source>
</evidence>
<organism evidence="1 2">
    <name type="scientific">Halorhodospira halochloris</name>
    <name type="common">Ectothiorhodospira halochloris</name>
    <dbReference type="NCBI Taxonomy" id="1052"/>
    <lineage>
        <taxon>Bacteria</taxon>
        <taxon>Pseudomonadati</taxon>
        <taxon>Pseudomonadota</taxon>
        <taxon>Gammaproteobacteria</taxon>
        <taxon>Chromatiales</taxon>
        <taxon>Ectothiorhodospiraceae</taxon>
        <taxon>Halorhodospira</taxon>
    </lineage>
</organism>